<proteinExistence type="inferred from homology"/>
<gene>
    <name evidence="4" type="ORF">V5N11_000503</name>
</gene>
<evidence type="ECO:0000256" key="1">
    <source>
        <dbReference type="RuleBase" id="RU000672"/>
    </source>
</evidence>
<evidence type="ECO:0000313" key="5">
    <source>
        <dbReference type="Proteomes" id="UP001558713"/>
    </source>
</evidence>
<keyword evidence="1" id="KW-0801">TPQ</keyword>
<sequence>MAEPSFPRILLLCFVFLFLFTTLGSSSKTRFKYSLEKPHHPLDPLTTHEMKRVKAIFSGHNPGFGSGSAIIHSMALDEPENQCVVRWKKGDLIPPRRAEVLAMSKGKSHVLTVDLKTGRVVSDLVNPTSGYPILTMNDIIAVSQVPFKSVEFNQSRRVGFRFPV</sequence>
<dbReference type="SUPFAM" id="SSF54416">
    <property type="entry name" value="Amine oxidase N-terminal region"/>
    <property type="match status" value="1"/>
</dbReference>
<keyword evidence="1" id="KW-0560">Oxidoreductase</keyword>
<feature type="domain" description="Copper amine oxidase N2-terminal" evidence="3">
    <location>
        <begin position="40"/>
        <end position="122"/>
    </location>
</feature>
<dbReference type="Proteomes" id="UP001558713">
    <property type="component" value="Unassembled WGS sequence"/>
</dbReference>
<keyword evidence="1" id="KW-0186">Copper</keyword>
<dbReference type="Gene3D" id="3.10.450.40">
    <property type="match status" value="1"/>
</dbReference>
<dbReference type="EMBL" id="JBANAX010000932">
    <property type="protein sequence ID" value="KAL1188070.1"/>
    <property type="molecule type" value="Genomic_DNA"/>
</dbReference>
<dbReference type="AlphaFoldDB" id="A0ABD0ZGW4"/>
<comment type="caution">
    <text evidence="4">The sequence shown here is derived from an EMBL/GenBank/DDBJ whole genome shotgun (WGS) entry which is preliminary data.</text>
</comment>
<dbReference type="Pfam" id="PF02727">
    <property type="entry name" value="Cu_amine_oxidN2"/>
    <property type="match status" value="1"/>
</dbReference>
<dbReference type="PANTHER" id="PTHR10638:SF69">
    <property type="entry name" value="AMINE OXIDASE [COPPER-CONTAINING] GAMMA 1-RELATED"/>
    <property type="match status" value="1"/>
</dbReference>
<dbReference type="GO" id="GO:0009308">
    <property type="term" value="P:amine metabolic process"/>
    <property type="evidence" value="ECO:0007669"/>
    <property type="project" value="UniProtKB-UniRule"/>
</dbReference>
<dbReference type="GO" id="GO:0016491">
    <property type="term" value="F:oxidoreductase activity"/>
    <property type="evidence" value="ECO:0007669"/>
    <property type="project" value="UniProtKB-KW"/>
</dbReference>
<comment type="PTM">
    <text evidence="1">Topaquinone (TPQ) is generated by copper-dependent autoxidation of a specific tyrosyl residue.</text>
</comment>
<keyword evidence="5" id="KW-1185">Reference proteome</keyword>
<protein>
    <recommendedName>
        <fullName evidence="1">Amine oxidase</fullName>
        <ecNumber evidence="1">1.4.3.-</ecNumber>
    </recommendedName>
</protein>
<dbReference type="PANTHER" id="PTHR10638">
    <property type="entry name" value="COPPER AMINE OXIDASE"/>
    <property type="match status" value="1"/>
</dbReference>
<dbReference type="EC" id="1.4.3.-" evidence="1"/>
<dbReference type="InterPro" id="IPR015800">
    <property type="entry name" value="Cu_amine_oxidase_N2"/>
</dbReference>
<dbReference type="GO" id="GO:0046872">
    <property type="term" value="F:metal ion binding"/>
    <property type="evidence" value="ECO:0007669"/>
    <property type="project" value="UniProtKB-KW"/>
</dbReference>
<comment type="similarity">
    <text evidence="1">Belongs to the copper/topaquinone oxidase family.</text>
</comment>
<name>A0ABD0ZGW4_CARAN</name>
<evidence type="ECO:0000256" key="2">
    <source>
        <dbReference type="SAM" id="SignalP"/>
    </source>
</evidence>
<dbReference type="InterPro" id="IPR016182">
    <property type="entry name" value="Cu_amine_oxidase_N-reg"/>
</dbReference>
<evidence type="ECO:0000259" key="3">
    <source>
        <dbReference type="Pfam" id="PF02727"/>
    </source>
</evidence>
<feature type="chain" id="PRO_5044862269" description="Amine oxidase" evidence="2">
    <location>
        <begin position="27"/>
        <end position="164"/>
    </location>
</feature>
<evidence type="ECO:0000313" key="4">
    <source>
        <dbReference type="EMBL" id="KAL1188070.1"/>
    </source>
</evidence>
<feature type="signal peptide" evidence="2">
    <location>
        <begin position="1"/>
        <end position="26"/>
    </location>
</feature>
<accession>A0ABD0ZGW4</accession>
<comment type="cofactor">
    <cofactor evidence="1">
        <name>Cu cation</name>
        <dbReference type="ChEBI" id="CHEBI:23378"/>
    </cofactor>
    <text evidence="1">Contains 1 topaquinone per subunit.</text>
</comment>
<reference evidence="4 5" key="1">
    <citation type="submission" date="2024-04" db="EMBL/GenBank/DDBJ databases">
        <title>Genome assembly C_amara_ONT_v2.</title>
        <authorList>
            <person name="Yant L."/>
            <person name="Moore C."/>
            <person name="Slenker M."/>
        </authorList>
    </citation>
    <scope>NUCLEOTIDE SEQUENCE [LARGE SCALE GENOMIC DNA]</scope>
    <source>
        <tissue evidence="4">Leaf</tissue>
    </source>
</reference>
<dbReference type="InterPro" id="IPR000269">
    <property type="entry name" value="Cu_amine_oxidase"/>
</dbReference>
<keyword evidence="1" id="KW-0479">Metal-binding</keyword>
<organism evidence="4 5">
    <name type="scientific">Cardamine amara subsp. amara</name>
    <dbReference type="NCBI Taxonomy" id="228776"/>
    <lineage>
        <taxon>Eukaryota</taxon>
        <taxon>Viridiplantae</taxon>
        <taxon>Streptophyta</taxon>
        <taxon>Embryophyta</taxon>
        <taxon>Tracheophyta</taxon>
        <taxon>Spermatophyta</taxon>
        <taxon>Magnoliopsida</taxon>
        <taxon>eudicotyledons</taxon>
        <taxon>Gunneridae</taxon>
        <taxon>Pentapetalae</taxon>
        <taxon>rosids</taxon>
        <taxon>malvids</taxon>
        <taxon>Brassicales</taxon>
        <taxon>Brassicaceae</taxon>
        <taxon>Cardamineae</taxon>
        <taxon>Cardamine</taxon>
    </lineage>
</organism>
<keyword evidence="2" id="KW-0732">Signal</keyword>